<dbReference type="CDD" id="cd02440">
    <property type="entry name" value="AdoMet_MTases"/>
    <property type="match status" value="1"/>
</dbReference>
<comment type="caution">
    <text evidence="1">The sequence shown here is derived from an EMBL/GenBank/DDBJ whole genome shotgun (WGS) entry which is preliminary data.</text>
</comment>
<keyword evidence="1" id="KW-0489">Methyltransferase</keyword>
<evidence type="ECO:0000313" key="1">
    <source>
        <dbReference type="EMBL" id="MBC9716058.1"/>
    </source>
</evidence>
<dbReference type="EMBL" id="JACTVJ010000013">
    <property type="protein sequence ID" value="MBC9716058.1"/>
    <property type="molecule type" value="Genomic_DNA"/>
</dbReference>
<dbReference type="InterPro" id="IPR029063">
    <property type="entry name" value="SAM-dependent_MTases_sf"/>
</dbReference>
<reference evidence="1 2" key="1">
    <citation type="submission" date="2020-08" db="EMBL/GenBank/DDBJ databases">
        <title>Genemic of Streptomyces polyaspartic.</title>
        <authorList>
            <person name="Liu W."/>
        </authorList>
    </citation>
    <scope>NUCLEOTIDE SEQUENCE [LARGE SCALE GENOMIC DNA]</scope>
    <source>
        <strain evidence="1 2">TRM66268-LWL</strain>
    </source>
</reference>
<dbReference type="GO" id="GO:0032259">
    <property type="term" value="P:methylation"/>
    <property type="evidence" value="ECO:0007669"/>
    <property type="project" value="UniProtKB-KW"/>
</dbReference>
<evidence type="ECO:0000313" key="2">
    <source>
        <dbReference type="Proteomes" id="UP000642284"/>
    </source>
</evidence>
<dbReference type="Pfam" id="PF13489">
    <property type="entry name" value="Methyltransf_23"/>
    <property type="match status" value="1"/>
</dbReference>
<dbReference type="SUPFAM" id="SSF53335">
    <property type="entry name" value="S-adenosyl-L-methionine-dependent methyltransferases"/>
    <property type="match status" value="1"/>
</dbReference>
<gene>
    <name evidence="1" type="ORF">H9Y04_26300</name>
</gene>
<sequence>MNAQIADLTSFYRPQSDEDRSLFEIWEEGGARGDSITPSVFCAEYRSWMREKILGLMAARDTKTLLSLGSGNAAVEGEIVERGFRVHAVDAMPEAVELARGKGVDAVLADLAVWTPDTTYEVIYMDGLLGHLYDAASGTLPLLARVLPWLSEGGVVVASNDSTQDGSAVQTAPGVTGFHWLSGEFIGEQARAAGFASASSETFVYERPVSGPRNRAVVVAVAGE</sequence>
<dbReference type="Gene3D" id="3.40.50.150">
    <property type="entry name" value="Vaccinia Virus protein VP39"/>
    <property type="match status" value="1"/>
</dbReference>
<organism evidence="1 2">
    <name type="scientific">Streptomyces polyasparticus</name>
    <dbReference type="NCBI Taxonomy" id="2767826"/>
    <lineage>
        <taxon>Bacteria</taxon>
        <taxon>Bacillati</taxon>
        <taxon>Actinomycetota</taxon>
        <taxon>Actinomycetes</taxon>
        <taxon>Kitasatosporales</taxon>
        <taxon>Streptomycetaceae</taxon>
        <taxon>Streptomyces</taxon>
    </lineage>
</organism>
<keyword evidence="1" id="KW-0808">Transferase</keyword>
<dbReference type="GO" id="GO:0008168">
    <property type="term" value="F:methyltransferase activity"/>
    <property type="evidence" value="ECO:0007669"/>
    <property type="project" value="UniProtKB-KW"/>
</dbReference>
<keyword evidence="2" id="KW-1185">Reference proteome</keyword>
<dbReference type="RefSeq" id="WP_187816527.1">
    <property type="nucleotide sequence ID" value="NZ_JACTVJ010000013.1"/>
</dbReference>
<dbReference type="Proteomes" id="UP000642284">
    <property type="component" value="Unassembled WGS sequence"/>
</dbReference>
<protein>
    <submittedName>
        <fullName evidence="1">Methyltransferase domain-containing protein</fullName>
    </submittedName>
</protein>
<proteinExistence type="predicted"/>
<accession>A0ABR7SKW1</accession>
<name>A0ABR7SKW1_9ACTN</name>